<dbReference type="InterPro" id="IPR000086">
    <property type="entry name" value="NUDIX_hydrolase_dom"/>
</dbReference>
<protein>
    <submittedName>
        <fullName evidence="4">NUDIX hydrolase</fullName>
    </submittedName>
</protein>
<feature type="domain" description="Nudix hydrolase" evidence="3">
    <location>
        <begin position="2"/>
        <end position="135"/>
    </location>
</feature>
<keyword evidence="2 4" id="KW-0378">Hydrolase</keyword>
<dbReference type="InterPro" id="IPR015797">
    <property type="entry name" value="NUDIX_hydrolase-like_dom_sf"/>
</dbReference>
<reference evidence="4 5" key="1">
    <citation type="submission" date="2018-03" db="EMBL/GenBank/DDBJ databases">
        <title>Bioinformatic expansion and discovery of thiopeptide antibiotics.</title>
        <authorList>
            <person name="Schwalen C.J."/>
            <person name="Hudson G.A."/>
            <person name="Mitchell D.A."/>
        </authorList>
    </citation>
    <scope>NUCLEOTIDE SEQUENCE [LARGE SCALE GENOMIC DNA]</scope>
    <source>
        <strain evidence="4 5">ATCC 21389</strain>
    </source>
</reference>
<evidence type="ECO:0000313" key="4">
    <source>
        <dbReference type="EMBL" id="PYC77276.1"/>
    </source>
</evidence>
<evidence type="ECO:0000313" key="5">
    <source>
        <dbReference type="Proteomes" id="UP000248039"/>
    </source>
</evidence>
<dbReference type="PANTHER" id="PTHR43046:SF14">
    <property type="entry name" value="MUTT_NUDIX FAMILY PROTEIN"/>
    <property type="match status" value="1"/>
</dbReference>
<evidence type="ECO:0000256" key="1">
    <source>
        <dbReference type="ARBA" id="ARBA00001946"/>
    </source>
</evidence>
<gene>
    <name evidence="4" type="ORF">C7C46_19200</name>
</gene>
<organism evidence="4 5">
    <name type="scientific">Streptomyces tateyamensis</name>
    <dbReference type="NCBI Taxonomy" id="565073"/>
    <lineage>
        <taxon>Bacteria</taxon>
        <taxon>Bacillati</taxon>
        <taxon>Actinomycetota</taxon>
        <taxon>Actinomycetes</taxon>
        <taxon>Kitasatosporales</taxon>
        <taxon>Streptomycetaceae</taxon>
        <taxon>Streptomyces</taxon>
    </lineage>
</organism>
<dbReference type="Gene3D" id="3.90.79.10">
    <property type="entry name" value="Nucleoside Triphosphate Pyrophosphohydrolase"/>
    <property type="match status" value="1"/>
</dbReference>
<name>A0A2V4N0L3_9ACTN</name>
<accession>A0A2V4N0L3</accession>
<comment type="cofactor">
    <cofactor evidence="1">
        <name>Mg(2+)</name>
        <dbReference type="ChEBI" id="CHEBI:18420"/>
    </cofactor>
</comment>
<proteinExistence type="predicted"/>
<keyword evidence="5" id="KW-1185">Reference proteome</keyword>
<sequence length="146" mass="15878">MAHTLVVGVHLVLVEDGRVLLGRRANTPFAEGSWHVPAGHLEAGESVLAGMAREAKEELGITIREEDLGMVHTLHHLDADDGAGRLQLFFSPRSYTGKITNREPDKCTALQWWPLDELPEPIVGYTADALSQITAGHLLSVVGWPA</sequence>
<evidence type="ECO:0000256" key="2">
    <source>
        <dbReference type="ARBA" id="ARBA00022801"/>
    </source>
</evidence>
<comment type="caution">
    <text evidence="4">The sequence shown here is derived from an EMBL/GenBank/DDBJ whole genome shotgun (WGS) entry which is preliminary data.</text>
</comment>
<dbReference type="OrthoDB" id="21568at2"/>
<dbReference type="Pfam" id="PF00293">
    <property type="entry name" value="NUDIX"/>
    <property type="match status" value="1"/>
</dbReference>
<dbReference type="GO" id="GO:0016787">
    <property type="term" value="F:hydrolase activity"/>
    <property type="evidence" value="ECO:0007669"/>
    <property type="project" value="UniProtKB-KW"/>
</dbReference>
<evidence type="ECO:0000259" key="3">
    <source>
        <dbReference type="PROSITE" id="PS51462"/>
    </source>
</evidence>
<dbReference type="EMBL" id="PYBW01000069">
    <property type="protein sequence ID" value="PYC77276.1"/>
    <property type="molecule type" value="Genomic_DNA"/>
</dbReference>
<dbReference type="RefSeq" id="WP_110671098.1">
    <property type="nucleotide sequence ID" value="NZ_PYBW01000069.1"/>
</dbReference>
<dbReference type="PROSITE" id="PS00893">
    <property type="entry name" value="NUDIX_BOX"/>
    <property type="match status" value="1"/>
</dbReference>
<dbReference type="Proteomes" id="UP000248039">
    <property type="component" value="Unassembled WGS sequence"/>
</dbReference>
<dbReference type="SUPFAM" id="SSF55811">
    <property type="entry name" value="Nudix"/>
    <property type="match status" value="1"/>
</dbReference>
<dbReference type="PROSITE" id="PS51462">
    <property type="entry name" value="NUDIX"/>
    <property type="match status" value="1"/>
</dbReference>
<dbReference type="PANTHER" id="PTHR43046">
    <property type="entry name" value="GDP-MANNOSE MANNOSYL HYDROLASE"/>
    <property type="match status" value="1"/>
</dbReference>
<dbReference type="InterPro" id="IPR020084">
    <property type="entry name" value="NUDIX_hydrolase_CS"/>
</dbReference>
<dbReference type="AlphaFoldDB" id="A0A2V4N0L3"/>
<dbReference type="CDD" id="cd04683">
    <property type="entry name" value="NUDIX_Hydrolase"/>
    <property type="match status" value="1"/>
</dbReference>